<gene>
    <name evidence="1" type="ORF">RFI_14986</name>
</gene>
<keyword evidence="2" id="KW-1185">Reference proteome</keyword>
<reference evidence="1 2" key="1">
    <citation type="journal article" date="2013" name="Curr. Biol.">
        <title>The Genome of the Foraminiferan Reticulomyxa filosa.</title>
        <authorList>
            <person name="Glockner G."/>
            <person name="Hulsmann N."/>
            <person name="Schleicher M."/>
            <person name="Noegel A.A."/>
            <person name="Eichinger L."/>
            <person name="Gallinger C."/>
            <person name="Pawlowski J."/>
            <person name="Sierra R."/>
            <person name="Euteneuer U."/>
            <person name="Pillet L."/>
            <person name="Moustafa A."/>
            <person name="Platzer M."/>
            <person name="Groth M."/>
            <person name="Szafranski K."/>
            <person name="Schliwa M."/>
        </authorList>
    </citation>
    <scope>NUCLEOTIDE SEQUENCE [LARGE SCALE GENOMIC DNA]</scope>
</reference>
<evidence type="ECO:0000313" key="1">
    <source>
        <dbReference type="EMBL" id="ETO22212.1"/>
    </source>
</evidence>
<accession>X6NA69</accession>
<name>X6NA69_RETFI</name>
<feature type="non-terminal residue" evidence="1">
    <location>
        <position position="140"/>
    </location>
</feature>
<dbReference type="Proteomes" id="UP000023152">
    <property type="component" value="Unassembled WGS sequence"/>
</dbReference>
<proteinExistence type="predicted"/>
<evidence type="ECO:0000313" key="2">
    <source>
        <dbReference type="Proteomes" id="UP000023152"/>
    </source>
</evidence>
<organism evidence="1 2">
    <name type="scientific">Reticulomyxa filosa</name>
    <dbReference type="NCBI Taxonomy" id="46433"/>
    <lineage>
        <taxon>Eukaryota</taxon>
        <taxon>Sar</taxon>
        <taxon>Rhizaria</taxon>
        <taxon>Retaria</taxon>
        <taxon>Foraminifera</taxon>
        <taxon>Monothalamids</taxon>
        <taxon>Reticulomyxidae</taxon>
        <taxon>Reticulomyxa</taxon>
    </lineage>
</organism>
<dbReference type="AlphaFoldDB" id="X6NA69"/>
<comment type="caution">
    <text evidence="1">The sequence shown here is derived from an EMBL/GenBank/DDBJ whole genome shotgun (WGS) entry which is preliminary data.</text>
</comment>
<sequence length="140" mass="16821">MLTSYYNNNNNNNDDMWKKKKLESNLSEFREVLITESKKLDAVTLSRLAFGVYLSRVKFDRLDLLYKETLLNVSKIQEQEVTRRWPSWKPEWIKQSTMLKSKADFLQLWIWLPPQCHVGDFQMIFNTQEDGYQLSTLYEK</sequence>
<dbReference type="OrthoDB" id="26679at2759"/>
<protein>
    <submittedName>
        <fullName evidence="1">Uncharacterized protein</fullName>
    </submittedName>
</protein>
<dbReference type="EMBL" id="ASPP01010928">
    <property type="protein sequence ID" value="ETO22212.1"/>
    <property type="molecule type" value="Genomic_DNA"/>
</dbReference>